<dbReference type="EMBL" id="JAUSTP010000023">
    <property type="protein sequence ID" value="MDQ0190729.1"/>
    <property type="molecule type" value="Genomic_DNA"/>
</dbReference>
<organism evidence="2 3">
    <name type="scientific">Alicyclobacillus cycloheptanicus</name>
    <dbReference type="NCBI Taxonomy" id="1457"/>
    <lineage>
        <taxon>Bacteria</taxon>
        <taxon>Bacillati</taxon>
        <taxon>Bacillota</taxon>
        <taxon>Bacilli</taxon>
        <taxon>Bacillales</taxon>
        <taxon>Alicyclobacillaceae</taxon>
        <taxon>Alicyclobacillus</taxon>
    </lineage>
</organism>
<accession>A0ABT9XL09</accession>
<dbReference type="SMART" id="SM00763">
    <property type="entry name" value="AAA_PrkA"/>
    <property type="match status" value="1"/>
</dbReference>
<gene>
    <name evidence="2" type="ORF">J2S03_002596</name>
</gene>
<feature type="domain" description="PrkA AAA" evidence="1">
    <location>
        <begin position="21"/>
        <end position="372"/>
    </location>
</feature>
<dbReference type="InterPro" id="IPR010650">
    <property type="entry name" value="PrkA_C"/>
</dbReference>
<evidence type="ECO:0000313" key="3">
    <source>
        <dbReference type="Proteomes" id="UP001232973"/>
    </source>
</evidence>
<keyword evidence="2" id="KW-0418">Kinase</keyword>
<dbReference type="Pfam" id="PF06798">
    <property type="entry name" value="PrkA"/>
    <property type="match status" value="1"/>
</dbReference>
<dbReference type="SUPFAM" id="SSF52540">
    <property type="entry name" value="P-loop containing nucleoside triphosphate hydrolases"/>
    <property type="match status" value="1"/>
</dbReference>
<protein>
    <submittedName>
        <fullName evidence="2">Serine protein kinase</fullName>
    </submittedName>
</protein>
<dbReference type="RefSeq" id="WP_274454497.1">
    <property type="nucleotide sequence ID" value="NZ_CP067097.1"/>
</dbReference>
<dbReference type="Gene3D" id="3.40.50.300">
    <property type="entry name" value="P-loop containing nucleotide triphosphate hydrolases"/>
    <property type="match status" value="1"/>
</dbReference>
<dbReference type="PIRSF" id="PIRSF000549">
    <property type="entry name" value="Ser_prot_kin"/>
    <property type="match status" value="1"/>
</dbReference>
<reference evidence="2 3" key="1">
    <citation type="submission" date="2023-07" db="EMBL/GenBank/DDBJ databases">
        <title>Genomic Encyclopedia of Type Strains, Phase IV (KMG-IV): sequencing the most valuable type-strain genomes for metagenomic binning, comparative biology and taxonomic classification.</title>
        <authorList>
            <person name="Goeker M."/>
        </authorList>
    </citation>
    <scope>NUCLEOTIDE SEQUENCE [LARGE SCALE GENOMIC DNA]</scope>
    <source>
        <strain evidence="2 3">DSM 4006</strain>
    </source>
</reference>
<dbReference type="InterPro" id="IPR013153">
    <property type="entry name" value="Prk_AAA"/>
</dbReference>
<comment type="caution">
    <text evidence="2">The sequence shown here is derived from an EMBL/GenBank/DDBJ whole genome shotgun (WGS) entry which is preliminary data.</text>
</comment>
<dbReference type="PANTHER" id="PTHR30267:SF2">
    <property type="entry name" value="PROTEIN PRKA"/>
    <property type="match status" value="1"/>
</dbReference>
<dbReference type="Proteomes" id="UP001232973">
    <property type="component" value="Unassembled WGS sequence"/>
</dbReference>
<dbReference type="GO" id="GO:0016301">
    <property type="term" value="F:kinase activity"/>
    <property type="evidence" value="ECO:0007669"/>
    <property type="project" value="UniProtKB-KW"/>
</dbReference>
<keyword evidence="3" id="KW-1185">Reference proteome</keyword>
<dbReference type="InterPro" id="IPR027417">
    <property type="entry name" value="P-loop_NTPase"/>
</dbReference>
<keyword evidence="2" id="KW-0808">Transferase</keyword>
<name>A0ABT9XL09_9BACL</name>
<sequence>MGFLDRIHAYRAEEEELQWEGTFADYLELVAQNPRIAETAHARIYDMIAEAGIDTDAEGRRRYRFFETELYGLDATLERLVEEYFHAAARRLDVRKRILLLMGPVSGGKSTIVTMLKRGLEQYSRTPNGAVYGIKGCPMHEEPLHLIPNELRPEFEQTYGVKIEGNLCPSCRLRLDTEYHGDIEQFPVERVILSEERRVGIGTFSPSDPKSQDIADLTGSIDFATITEYGSESDPRAYRFDGELNKANRGLMEFQEMLKCDEKFLWHLLSLTQEGNFKAGRFALISADEMIIAHTNESEYRAFVANKKNEALQSRMIVMPIPYNLSADAEVKIYEKLVQQSDLRDVHIAPHALRTAAIFSILTRLKESKKQGVDLLKKLHLYNGQTVEGLKEADLKELREEFPDEGMSGLDPRYVINRISTALIRRDTTCINALDVLRAIKDGLDQHASISKEAKERLLNFVAVARKEYDELAKTEVQKAFVYSFEESAKTLLENYLDNVEAYCSWQKIKDPLTGEELDPDEKLMRSIEEQIGISENAKRAFREEILIRISTYARRGKKFEYNSHERLREAIERKLFADLKDVVKITTSTKTPDEQQLKKLNEVVARLIDEHGYCPVCANELLRYTGSLLNR</sequence>
<evidence type="ECO:0000259" key="1">
    <source>
        <dbReference type="SMART" id="SM00763"/>
    </source>
</evidence>
<dbReference type="InterPro" id="IPR016230">
    <property type="entry name" value="PrkA/YeaG"/>
</dbReference>
<dbReference type="Pfam" id="PF08298">
    <property type="entry name" value="AAA_PrkA"/>
    <property type="match status" value="1"/>
</dbReference>
<proteinExistence type="predicted"/>
<dbReference type="PANTHER" id="PTHR30267">
    <property type="entry name" value="PROTEIN KINASE PRKA"/>
    <property type="match status" value="1"/>
</dbReference>
<evidence type="ECO:0000313" key="2">
    <source>
        <dbReference type="EMBL" id="MDQ0190729.1"/>
    </source>
</evidence>